<dbReference type="Pfam" id="PF12205">
    <property type="entry name" value="GIT1_C"/>
    <property type="match status" value="1"/>
</dbReference>
<evidence type="ECO:0000313" key="5">
    <source>
        <dbReference type="EMBL" id="KAL0085590.1"/>
    </source>
</evidence>
<dbReference type="EMBL" id="JBCLYO010000010">
    <property type="protein sequence ID" value="KAL0085590.1"/>
    <property type="molecule type" value="Genomic_DNA"/>
</dbReference>
<evidence type="ECO:0000256" key="1">
    <source>
        <dbReference type="ARBA" id="ARBA00022737"/>
    </source>
</evidence>
<dbReference type="Gene3D" id="1.20.120.330">
    <property type="entry name" value="Nucleotidyltransferases domain 2"/>
    <property type="match status" value="1"/>
</dbReference>
<accession>A0ABR3AYU8</accession>
<evidence type="ECO:0000256" key="3">
    <source>
        <dbReference type="SAM" id="MobiDB-lite"/>
    </source>
</evidence>
<protein>
    <recommendedName>
        <fullName evidence="4">GIT Spa2 homology (SHD) domain-containing protein</fullName>
    </recommendedName>
</protein>
<dbReference type="PANTHER" id="PTHR21601:SF0">
    <property type="entry name" value="PROTEIN SPA2-RELATED"/>
    <property type="match status" value="1"/>
</dbReference>
<dbReference type="Pfam" id="PF23742">
    <property type="entry name" value="VBS_C3G9"/>
    <property type="match status" value="1"/>
</dbReference>
<feature type="region of interest" description="Disordered" evidence="3">
    <location>
        <begin position="100"/>
        <end position="180"/>
    </location>
</feature>
<keyword evidence="2" id="KW-0175">Coiled coil</keyword>
<feature type="coiled-coil region" evidence="2">
    <location>
        <begin position="211"/>
        <end position="330"/>
    </location>
</feature>
<keyword evidence="1" id="KW-0677">Repeat</keyword>
<sequence length="656" mass="74095">MYNYIIILEAMEGPSPQRVSARHKLSKLNNSQFHELAMDVYDELVRRNIGDKLLPFLAVRPDFHPKRNQARQKLATLPMLRFTDLASDVYYELTRRYPQVTDQEDSHRPPMPPMPLLTKQLSNSTNPQPPSQATQIVPVKGMINVERGHYTDDDDDDDDDDDNEPHSPYSPKSPDESLDMLMNDLGNMVRNSPSTPQSAFNESRSLNTKLRQEYEDQIANLTRRIRQLENEKEAKNSIRIEALQEELEKWQDRYQHLEDARLEQQQVINRIKQETLPLLDELHRLSESNATLQIDKEQADTRVQEYAEELKQLETKYQNARLELRSYKASSLYTTELYQQDLSKSEFLKPTKDGIILVDNIMDYQDCIHKLLQVARSSHPSGILSVMSRLVKICRAVTSDIESAEASGQLQSASLSLSSDKQAKLGQLKVGFSVALSDLLAASRNHVNGKGISPVSLVDVAAGQVTVVVVELVKFLGIQNHNYHTNQAYNEVSTNYSPLSSPNPSRGERSLSPQELASYLKTETEHIVEAIQGLLSALRLPPHQSGQVKSIISSIVDIVTLVVVRSQSTIESAQGRPYRHRGEHVLANLTECNETLVRIRDRFFGQANQNHMSTSSSSSSPPPPTATAAAKRDLAKEAYEIAKYTKELISIFEQDD</sequence>
<keyword evidence="6" id="KW-1185">Reference proteome</keyword>
<proteinExistence type="predicted"/>
<dbReference type="InterPro" id="IPR022018">
    <property type="entry name" value="GIT1_C"/>
</dbReference>
<gene>
    <name evidence="5" type="ORF">J3Q64DRAFT_1640297</name>
</gene>
<feature type="compositionally biased region" description="Acidic residues" evidence="3">
    <location>
        <begin position="152"/>
        <end position="163"/>
    </location>
</feature>
<comment type="caution">
    <text evidence="5">The sequence shown here is derived from an EMBL/GenBank/DDBJ whole genome shotgun (WGS) entry which is preliminary data.</text>
</comment>
<feature type="domain" description="GIT Spa2 homology (SHD)" evidence="4">
    <location>
        <begin position="21"/>
        <end position="51"/>
    </location>
</feature>
<dbReference type="SMART" id="SM00555">
    <property type="entry name" value="GIT"/>
    <property type="match status" value="2"/>
</dbReference>
<feature type="region of interest" description="Disordered" evidence="3">
    <location>
        <begin position="608"/>
        <end position="632"/>
    </location>
</feature>
<evidence type="ECO:0000313" key="6">
    <source>
        <dbReference type="Proteomes" id="UP001448207"/>
    </source>
</evidence>
<dbReference type="Proteomes" id="UP001448207">
    <property type="component" value="Unassembled WGS sequence"/>
</dbReference>
<name>A0ABR3AYU8_PHYBL</name>
<feature type="compositionally biased region" description="Polar residues" evidence="3">
    <location>
        <begin position="494"/>
        <end position="504"/>
    </location>
</feature>
<evidence type="ECO:0000259" key="4">
    <source>
        <dbReference type="SMART" id="SM00555"/>
    </source>
</evidence>
<dbReference type="Pfam" id="PF08518">
    <property type="entry name" value="GIT_SHD"/>
    <property type="match status" value="2"/>
</dbReference>
<dbReference type="InterPro" id="IPR013724">
    <property type="entry name" value="GIT_SHD"/>
</dbReference>
<feature type="domain" description="GIT Spa2 homology (SHD)" evidence="4">
    <location>
        <begin position="70"/>
        <end position="100"/>
    </location>
</feature>
<evidence type="ECO:0000256" key="2">
    <source>
        <dbReference type="SAM" id="Coils"/>
    </source>
</evidence>
<dbReference type="PANTHER" id="PTHR21601">
    <property type="entry name" value="SPA2 PROTEIN"/>
    <property type="match status" value="1"/>
</dbReference>
<dbReference type="InterPro" id="IPR056439">
    <property type="entry name" value="VBS_C3G9"/>
</dbReference>
<reference evidence="5 6" key="1">
    <citation type="submission" date="2024-04" db="EMBL/GenBank/DDBJ databases">
        <title>Symmetric and asymmetric DNA N6-adenine methylation regulates different biological responses in Mucorales.</title>
        <authorList>
            <consortium name="Lawrence Berkeley National Laboratory"/>
            <person name="Lax C."/>
            <person name="Mondo S.J."/>
            <person name="Osorio-Concepcion M."/>
            <person name="Muszewska A."/>
            <person name="Corrochano-Luque M."/>
            <person name="Gutierrez G."/>
            <person name="Riley R."/>
            <person name="Lipzen A."/>
            <person name="Guo J."/>
            <person name="Hundley H."/>
            <person name="Amirebrahimi M."/>
            <person name="Ng V."/>
            <person name="Lorenzo-Gutierrez D."/>
            <person name="Binder U."/>
            <person name="Yang J."/>
            <person name="Song Y."/>
            <person name="Canovas D."/>
            <person name="Navarro E."/>
            <person name="Freitag M."/>
            <person name="Gabaldon T."/>
            <person name="Grigoriev I.V."/>
            <person name="Corrochano L.M."/>
            <person name="Nicolas F.E."/>
            <person name="Garre V."/>
        </authorList>
    </citation>
    <scope>NUCLEOTIDE SEQUENCE [LARGE SCALE GENOMIC DNA]</scope>
    <source>
        <strain evidence="5 6">L51</strain>
    </source>
</reference>
<feature type="region of interest" description="Disordered" evidence="3">
    <location>
        <begin position="494"/>
        <end position="513"/>
    </location>
</feature>
<organism evidence="5 6">
    <name type="scientific">Phycomyces blakesleeanus</name>
    <dbReference type="NCBI Taxonomy" id="4837"/>
    <lineage>
        <taxon>Eukaryota</taxon>
        <taxon>Fungi</taxon>
        <taxon>Fungi incertae sedis</taxon>
        <taxon>Mucoromycota</taxon>
        <taxon>Mucoromycotina</taxon>
        <taxon>Mucoromycetes</taxon>
        <taxon>Mucorales</taxon>
        <taxon>Phycomycetaceae</taxon>
        <taxon>Phycomyces</taxon>
    </lineage>
</organism>
<feature type="compositionally biased region" description="Polar residues" evidence="3">
    <location>
        <begin position="119"/>
        <end position="135"/>
    </location>
</feature>
<dbReference type="InterPro" id="IPR039892">
    <property type="entry name" value="Spa2/Sph1"/>
</dbReference>